<comment type="caution">
    <text evidence="2">The sequence shown here is derived from an EMBL/GenBank/DDBJ whole genome shotgun (WGS) entry which is preliminary data.</text>
</comment>
<keyword evidence="1" id="KW-0472">Membrane</keyword>
<dbReference type="Proteomes" id="UP000682713">
    <property type="component" value="Unassembled WGS sequence"/>
</dbReference>
<protein>
    <submittedName>
        <fullName evidence="2">Uncharacterized protein</fullName>
    </submittedName>
</protein>
<evidence type="ECO:0000313" key="3">
    <source>
        <dbReference type="Proteomes" id="UP000682713"/>
    </source>
</evidence>
<evidence type="ECO:0000256" key="1">
    <source>
        <dbReference type="SAM" id="Phobius"/>
    </source>
</evidence>
<dbReference type="EMBL" id="JAGYPJ010000001">
    <property type="protein sequence ID" value="MBS4201433.1"/>
    <property type="molecule type" value="Genomic_DNA"/>
</dbReference>
<sequence>MRVLEDYTAEWIYLDINLIVAVLLLTGQITVNGVFIQATGGFSIPLTGPIIGDRRIVGKSNSKILTFVVDSIDIVLALLLIFGQISVRGTLISSGHFTITVSGPIFGIPRTEVSEKLTKEFFDHFKVFLTSDGINNYR</sequence>
<evidence type="ECO:0000313" key="2">
    <source>
        <dbReference type="EMBL" id="MBS4201433.1"/>
    </source>
</evidence>
<dbReference type="RefSeq" id="WP_213111909.1">
    <property type="nucleotide sequence ID" value="NZ_JAGYPJ010000001.1"/>
</dbReference>
<organism evidence="2 3">
    <name type="scientific">Lederbergia citrisecunda</name>
    <dbReference type="NCBI Taxonomy" id="2833583"/>
    <lineage>
        <taxon>Bacteria</taxon>
        <taxon>Bacillati</taxon>
        <taxon>Bacillota</taxon>
        <taxon>Bacilli</taxon>
        <taxon>Bacillales</taxon>
        <taxon>Bacillaceae</taxon>
        <taxon>Lederbergia</taxon>
    </lineage>
</organism>
<accession>A0A942TPZ9</accession>
<name>A0A942TPZ9_9BACI</name>
<reference evidence="2 3" key="1">
    <citation type="submission" date="2021-05" db="EMBL/GenBank/DDBJ databases">
        <title>Novel Bacillus species.</title>
        <authorList>
            <person name="Liu G."/>
        </authorList>
    </citation>
    <scope>NUCLEOTIDE SEQUENCE [LARGE SCALE GENOMIC DNA]</scope>
    <source>
        <strain evidence="2 3">FJAT-49732</strain>
    </source>
</reference>
<feature type="transmembrane region" description="Helical" evidence="1">
    <location>
        <begin position="35"/>
        <end position="52"/>
    </location>
</feature>
<feature type="transmembrane region" description="Helical" evidence="1">
    <location>
        <begin position="64"/>
        <end position="85"/>
    </location>
</feature>
<dbReference type="AlphaFoldDB" id="A0A942TPZ9"/>
<feature type="transmembrane region" description="Helical" evidence="1">
    <location>
        <begin position="12"/>
        <end position="29"/>
    </location>
</feature>
<keyword evidence="3" id="KW-1185">Reference proteome</keyword>
<gene>
    <name evidence="2" type="ORF">KHA93_17505</name>
</gene>
<proteinExistence type="predicted"/>
<keyword evidence="1" id="KW-0812">Transmembrane</keyword>
<keyword evidence="1" id="KW-1133">Transmembrane helix</keyword>